<sequence>MKWGYRGAGSSRPYNYATHGYGFNPRGMGRQPSPYGPFGYQHYLPRGGREPEAVATATSAAPN</sequence>
<accession>A0A9D4N8A4</accession>
<dbReference type="EMBL" id="JAIWYP010000001">
    <property type="protein sequence ID" value="KAH3889039.1"/>
    <property type="molecule type" value="Genomic_DNA"/>
</dbReference>
<keyword evidence="2" id="KW-1185">Reference proteome</keyword>
<reference evidence="1" key="1">
    <citation type="journal article" date="2019" name="bioRxiv">
        <title>The Genome of the Zebra Mussel, Dreissena polymorpha: A Resource for Invasive Species Research.</title>
        <authorList>
            <person name="McCartney M.A."/>
            <person name="Auch B."/>
            <person name="Kono T."/>
            <person name="Mallez S."/>
            <person name="Zhang Y."/>
            <person name="Obille A."/>
            <person name="Becker A."/>
            <person name="Abrahante J.E."/>
            <person name="Garbe J."/>
            <person name="Badalamenti J.P."/>
            <person name="Herman A."/>
            <person name="Mangelson H."/>
            <person name="Liachko I."/>
            <person name="Sullivan S."/>
            <person name="Sone E.D."/>
            <person name="Koren S."/>
            <person name="Silverstein K.A.T."/>
            <person name="Beckman K.B."/>
            <person name="Gohl D.M."/>
        </authorList>
    </citation>
    <scope>NUCLEOTIDE SEQUENCE</scope>
    <source>
        <strain evidence="1">Duluth1</strain>
        <tissue evidence="1">Whole animal</tissue>
    </source>
</reference>
<dbReference type="AlphaFoldDB" id="A0A9D4N8A4"/>
<name>A0A9D4N8A4_DREPO</name>
<comment type="caution">
    <text evidence="1">The sequence shown here is derived from an EMBL/GenBank/DDBJ whole genome shotgun (WGS) entry which is preliminary data.</text>
</comment>
<organism evidence="1 2">
    <name type="scientific">Dreissena polymorpha</name>
    <name type="common">Zebra mussel</name>
    <name type="synonym">Mytilus polymorpha</name>
    <dbReference type="NCBI Taxonomy" id="45954"/>
    <lineage>
        <taxon>Eukaryota</taxon>
        <taxon>Metazoa</taxon>
        <taxon>Spiralia</taxon>
        <taxon>Lophotrochozoa</taxon>
        <taxon>Mollusca</taxon>
        <taxon>Bivalvia</taxon>
        <taxon>Autobranchia</taxon>
        <taxon>Heteroconchia</taxon>
        <taxon>Euheterodonta</taxon>
        <taxon>Imparidentia</taxon>
        <taxon>Neoheterodontei</taxon>
        <taxon>Myida</taxon>
        <taxon>Dreissenoidea</taxon>
        <taxon>Dreissenidae</taxon>
        <taxon>Dreissena</taxon>
    </lineage>
</organism>
<reference evidence="1" key="2">
    <citation type="submission" date="2020-11" db="EMBL/GenBank/DDBJ databases">
        <authorList>
            <person name="McCartney M.A."/>
            <person name="Auch B."/>
            <person name="Kono T."/>
            <person name="Mallez S."/>
            <person name="Becker A."/>
            <person name="Gohl D.M."/>
            <person name="Silverstein K.A.T."/>
            <person name="Koren S."/>
            <person name="Bechman K.B."/>
            <person name="Herman A."/>
            <person name="Abrahante J.E."/>
            <person name="Garbe J."/>
        </authorList>
    </citation>
    <scope>NUCLEOTIDE SEQUENCE</scope>
    <source>
        <strain evidence="1">Duluth1</strain>
        <tissue evidence="1">Whole animal</tissue>
    </source>
</reference>
<gene>
    <name evidence="1" type="ORF">DPMN_013086</name>
</gene>
<proteinExistence type="predicted"/>
<protein>
    <submittedName>
        <fullName evidence="1">Uncharacterized protein</fullName>
    </submittedName>
</protein>
<evidence type="ECO:0000313" key="2">
    <source>
        <dbReference type="Proteomes" id="UP000828390"/>
    </source>
</evidence>
<evidence type="ECO:0000313" key="1">
    <source>
        <dbReference type="EMBL" id="KAH3889039.1"/>
    </source>
</evidence>
<dbReference type="Proteomes" id="UP000828390">
    <property type="component" value="Unassembled WGS sequence"/>
</dbReference>